<dbReference type="GO" id="GO:0009086">
    <property type="term" value="P:methionine biosynthetic process"/>
    <property type="evidence" value="ECO:0007669"/>
    <property type="project" value="UniProtKB-KW"/>
</dbReference>
<dbReference type="PANTHER" id="PTHR43331:SF1">
    <property type="entry name" value="HOMOSERINE DEHYDROGENASE"/>
    <property type="match status" value="1"/>
</dbReference>
<evidence type="ECO:0000256" key="7">
    <source>
        <dbReference type="ARBA" id="ARBA00022697"/>
    </source>
</evidence>
<keyword evidence="8" id="KW-0521">NADP</keyword>
<dbReference type="EMBL" id="UOEM01000124">
    <property type="protein sequence ID" value="VAW19170.1"/>
    <property type="molecule type" value="Genomic_DNA"/>
</dbReference>
<accession>A0A3B0TR29</accession>
<feature type="domain" description="ACT" evidence="11">
    <location>
        <begin position="351"/>
        <end position="435"/>
    </location>
</feature>
<evidence type="ECO:0000256" key="8">
    <source>
        <dbReference type="ARBA" id="ARBA00022857"/>
    </source>
</evidence>
<name>A0A3B0TR29_9ZZZZ</name>
<keyword evidence="9 12" id="KW-0560">Oxidoreductase</keyword>
<dbReference type="FunFam" id="3.30.360.10:FF:000005">
    <property type="entry name" value="Homoserine dehydrogenase"/>
    <property type="match status" value="1"/>
</dbReference>
<dbReference type="CDD" id="cd04881">
    <property type="entry name" value="ACT_HSDH-Hom"/>
    <property type="match status" value="1"/>
</dbReference>
<keyword evidence="6" id="KW-0028">Amino-acid biosynthesis</keyword>
<gene>
    <name evidence="12" type="ORF">MNBD_ALPHA09-593</name>
</gene>
<dbReference type="UniPathway" id="UPA00050">
    <property type="reaction ID" value="UER00063"/>
</dbReference>
<dbReference type="Gene3D" id="3.30.70.260">
    <property type="match status" value="1"/>
</dbReference>
<evidence type="ECO:0000259" key="11">
    <source>
        <dbReference type="PROSITE" id="PS51671"/>
    </source>
</evidence>
<dbReference type="InterPro" id="IPR005106">
    <property type="entry name" value="Asp/hSer_DH_NAD-bd"/>
</dbReference>
<dbReference type="GO" id="GO:0009088">
    <property type="term" value="P:threonine biosynthetic process"/>
    <property type="evidence" value="ECO:0007669"/>
    <property type="project" value="UniProtKB-UniPathway"/>
</dbReference>
<dbReference type="PANTHER" id="PTHR43331">
    <property type="entry name" value="HOMOSERINE DEHYDROGENASE"/>
    <property type="match status" value="1"/>
</dbReference>
<evidence type="ECO:0000256" key="5">
    <source>
        <dbReference type="ARBA" id="ARBA00013376"/>
    </source>
</evidence>
<evidence type="ECO:0000256" key="1">
    <source>
        <dbReference type="ARBA" id="ARBA00005056"/>
    </source>
</evidence>
<evidence type="ECO:0000256" key="9">
    <source>
        <dbReference type="ARBA" id="ARBA00023002"/>
    </source>
</evidence>
<dbReference type="Gene3D" id="3.40.50.720">
    <property type="entry name" value="NAD(P)-binding Rossmann-like Domain"/>
    <property type="match status" value="1"/>
</dbReference>
<dbReference type="PROSITE" id="PS51671">
    <property type="entry name" value="ACT"/>
    <property type="match status" value="1"/>
</dbReference>
<comment type="pathway">
    <text evidence="2">Amino-acid biosynthesis; L-methionine biosynthesis via de novo pathway; L-homoserine from L-aspartate: step 3/3.</text>
</comment>
<evidence type="ECO:0000256" key="4">
    <source>
        <dbReference type="ARBA" id="ARBA00013213"/>
    </source>
</evidence>
<dbReference type="PROSITE" id="PS01042">
    <property type="entry name" value="HOMOSER_DHGENASE"/>
    <property type="match status" value="1"/>
</dbReference>
<reference evidence="12" key="1">
    <citation type="submission" date="2018-06" db="EMBL/GenBank/DDBJ databases">
        <authorList>
            <person name="Zhirakovskaya E."/>
        </authorList>
    </citation>
    <scope>NUCLEOTIDE SEQUENCE</scope>
</reference>
<dbReference type="SUPFAM" id="SSF51735">
    <property type="entry name" value="NAD(P)-binding Rossmann-fold domains"/>
    <property type="match status" value="1"/>
</dbReference>
<evidence type="ECO:0000256" key="2">
    <source>
        <dbReference type="ARBA" id="ARBA00005062"/>
    </source>
</evidence>
<dbReference type="EC" id="1.1.1.3" evidence="4"/>
<dbReference type="InterPro" id="IPR045865">
    <property type="entry name" value="ACT-like_dom_sf"/>
</dbReference>
<evidence type="ECO:0000256" key="3">
    <source>
        <dbReference type="ARBA" id="ARBA00006753"/>
    </source>
</evidence>
<evidence type="ECO:0000256" key="6">
    <source>
        <dbReference type="ARBA" id="ARBA00022605"/>
    </source>
</evidence>
<dbReference type="Pfam" id="PF03447">
    <property type="entry name" value="NAD_binding_3"/>
    <property type="match status" value="1"/>
</dbReference>
<sequence>MSDVLRLGIAGLGTVGVGVVRLLAARGGELAQNGGRRIEITAVCARDRNKDRGIAIDSYEWYDDPVTLAREARIDMLVELIGGEEGPARAATEAALARGIDVVTANKALLAHHGTELAHLAEANGANLGFEAAIAGGIPIVKAMRESLAGNAIARVYGILNGTCNYILTKMEQEGRDFADVLAEAQELGYAEADPSFDVGGHDAAHKLALLACLAFGREVNFDAVYIEGIEAITSDDIAAAAELGYRIKLLGVAQATGGGVEARVHPTLVPRGSAIAEVSGVFNAVVVEGDFVGEVMLFGRGAGEGPTASAVVGDIVDIARGCQVAPFGRKAGALKPYVRAPMRAHEGGYFTRLSVYDRPGAIASIAQRMADQNISIASIIQRNRDKAARHARPEDAPPAAVTLVTHETTEEAMRTALAAIERDGHIAGPPQTIRIEPT</sequence>
<evidence type="ECO:0000256" key="10">
    <source>
        <dbReference type="ARBA" id="ARBA00023167"/>
    </source>
</evidence>
<dbReference type="InterPro" id="IPR002912">
    <property type="entry name" value="ACT_dom"/>
</dbReference>
<dbReference type="UniPathway" id="UPA00051">
    <property type="reaction ID" value="UER00465"/>
</dbReference>
<protein>
    <recommendedName>
        <fullName evidence="5">Homoserine dehydrogenase</fullName>
        <ecNumber evidence="4">1.1.1.3</ecNumber>
    </recommendedName>
</protein>
<dbReference type="Pfam" id="PF00742">
    <property type="entry name" value="Homoserine_dh"/>
    <property type="match status" value="1"/>
</dbReference>
<dbReference type="InterPro" id="IPR001342">
    <property type="entry name" value="HDH_cat"/>
</dbReference>
<comment type="pathway">
    <text evidence="1">Amino-acid biosynthesis; L-threonine biosynthesis; L-threonine from L-aspartate: step 3/5.</text>
</comment>
<dbReference type="PIRSF" id="PIRSF000098">
    <property type="entry name" value="Homoser_dehydrog"/>
    <property type="match status" value="1"/>
</dbReference>
<organism evidence="12">
    <name type="scientific">hydrothermal vent metagenome</name>
    <dbReference type="NCBI Taxonomy" id="652676"/>
    <lineage>
        <taxon>unclassified sequences</taxon>
        <taxon>metagenomes</taxon>
        <taxon>ecological metagenomes</taxon>
    </lineage>
</organism>
<proteinExistence type="inferred from homology"/>
<dbReference type="SUPFAM" id="SSF55347">
    <property type="entry name" value="Glyceraldehyde-3-phosphate dehydrogenase-like, C-terminal domain"/>
    <property type="match status" value="1"/>
</dbReference>
<dbReference type="GO" id="GO:0004412">
    <property type="term" value="F:homoserine dehydrogenase activity"/>
    <property type="evidence" value="ECO:0007669"/>
    <property type="project" value="UniProtKB-EC"/>
</dbReference>
<dbReference type="NCBIfam" id="NF004976">
    <property type="entry name" value="PRK06349.1"/>
    <property type="match status" value="1"/>
</dbReference>
<evidence type="ECO:0000313" key="12">
    <source>
        <dbReference type="EMBL" id="VAW19170.1"/>
    </source>
</evidence>
<dbReference type="AlphaFoldDB" id="A0A3B0TR29"/>
<comment type="similarity">
    <text evidence="3">Belongs to the homoserine dehydrogenase family.</text>
</comment>
<dbReference type="SUPFAM" id="SSF55021">
    <property type="entry name" value="ACT-like"/>
    <property type="match status" value="1"/>
</dbReference>
<dbReference type="InterPro" id="IPR019811">
    <property type="entry name" value="HDH_CS"/>
</dbReference>
<dbReference type="InterPro" id="IPR016204">
    <property type="entry name" value="HDH"/>
</dbReference>
<dbReference type="Pfam" id="PF01842">
    <property type="entry name" value="ACT"/>
    <property type="match status" value="1"/>
</dbReference>
<dbReference type="InterPro" id="IPR036291">
    <property type="entry name" value="NAD(P)-bd_dom_sf"/>
</dbReference>
<dbReference type="Gene3D" id="3.30.360.10">
    <property type="entry name" value="Dihydrodipicolinate Reductase, domain 2"/>
    <property type="match status" value="1"/>
</dbReference>
<keyword evidence="10" id="KW-0486">Methionine biosynthesis</keyword>
<dbReference type="GO" id="GO:0050661">
    <property type="term" value="F:NADP binding"/>
    <property type="evidence" value="ECO:0007669"/>
    <property type="project" value="InterPro"/>
</dbReference>
<keyword evidence="7" id="KW-0791">Threonine biosynthesis</keyword>